<evidence type="ECO:0000313" key="12">
    <source>
        <dbReference type="Proteomes" id="UP000030675"/>
    </source>
</evidence>
<dbReference type="GO" id="GO:0046872">
    <property type="term" value="F:metal ion binding"/>
    <property type="evidence" value="ECO:0007669"/>
    <property type="project" value="TreeGrafter"/>
</dbReference>
<keyword evidence="4 8" id="KW-0317">Glutathione biosynthesis</keyword>
<dbReference type="InterPro" id="IPR007370">
    <property type="entry name" value="Glu_cys_ligase"/>
</dbReference>
<keyword evidence="6 8" id="KW-0067">ATP-binding</keyword>
<dbReference type="InterPro" id="IPR014746">
    <property type="entry name" value="Gln_synth/guanido_kin_cat_dom"/>
</dbReference>
<proteinExistence type="inferred from homology"/>
<dbReference type="SUPFAM" id="SSF55931">
    <property type="entry name" value="Glutamine synthetase/guanido kinase"/>
    <property type="match status" value="1"/>
</dbReference>
<dbReference type="EMBL" id="DF196819">
    <property type="protein sequence ID" value="GAD30739.1"/>
    <property type="molecule type" value="Genomic_DNA"/>
</dbReference>
<dbReference type="HOGENOM" id="CLU_020728_3_0_6"/>
<dbReference type="NCBIfam" id="TIGR01434">
    <property type="entry name" value="glu_cys_ligase"/>
    <property type="match status" value="1"/>
</dbReference>
<evidence type="ECO:0000259" key="10">
    <source>
        <dbReference type="Pfam" id="PF04262"/>
    </source>
</evidence>
<dbReference type="GO" id="GO:0006750">
    <property type="term" value="P:glutathione biosynthetic process"/>
    <property type="evidence" value="ECO:0007669"/>
    <property type="project" value="UniProtKB-UniRule"/>
</dbReference>
<sequence length="524" mass="59628">MDFSQRLQQLSTHADALTQFGRGLERESLRITADRHLSQQPHPVALGSALTNKWVTTDFAESLLEFITPVSTDVDQLLWQLEDIHKFALSKMDGERLWPMSMPCFVGSQDDITLAQYGSSNTGRMKTLYREGLKHRYGSVMQIISGVHFNFSFSDSFWDGLFGEQTPEQRQASVSDAYFGLIRNYYRFGWLIPYLFGASPALCGSFIKDDKVKESFSKVGTGTYYLENATALRLSDLGYTNNAQSSLKIGFNSLDQYLEGLNKAIHTPSKEFADIGVIVDGERRQLNSNVLQIENELYAPIRAKRVTKSGEKPSEALKRGGVEYIEVRSLDVNPFSPIGISEDQVRFLDLFLTWAVLTPSADMDDSELACWRDNWNRVVVDGRNPELMLKIGCAGERLSLKDWGSRVFAELEQVAKTIDELNGNTYYQQTCERLLGWIHHPERTLSAQLLEQIKAEQGIGNLGYKLAAQHLDYLNEQGFRFYDVKTFEQEVHHSIEKQQQIERDDTVSFDEYLDNYFADINIGL</sequence>
<accession>A0A0U1P850</accession>
<dbReference type="GO" id="GO:0005524">
    <property type="term" value="F:ATP binding"/>
    <property type="evidence" value="ECO:0007669"/>
    <property type="project" value="UniProtKB-KW"/>
</dbReference>
<dbReference type="GO" id="GO:0005829">
    <property type="term" value="C:cytosol"/>
    <property type="evidence" value="ECO:0007669"/>
    <property type="project" value="TreeGrafter"/>
</dbReference>
<dbReference type="HAMAP" id="MF_00578">
    <property type="entry name" value="Glu_cys_ligase"/>
    <property type="match status" value="1"/>
</dbReference>
<evidence type="ECO:0000256" key="8">
    <source>
        <dbReference type="HAMAP-Rule" id="MF_00578"/>
    </source>
</evidence>
<comment type="similarity">
    <text evidence="2 8">Belongs to the glutamate--cysteine ligase type 1 family. Type 1 subfamily.</text>
</comment>
<evidence type="ECO:0000256" key="2">
    <source>
        <dbReference type="ARBA" id="ARBA00008772"/>
    </source>
</evidence>
<dbReference type="EC" id="6.3.2.2" evidence="8"/>
<evidence type="ECO:0000256" key="1">
    <source>
        <dbReference type="ARBA" id="ARBA00005006"/>
    </source>
</evidence>
<dbReference type="PANTHER" id="PTHR38761">
    <property type="entry name" value="GLUTAMATE--CYSTEINE LIGASE"/>
    <property type="match status" value="1"/>
</dbReference>
<keyword evidence="3 8" id="KW-0436">Ligase</keyword>
<comment type="catalytic activity">
    <reaction evidence="7 8 9">
        <text>L-cysteine + L-glutamate + ATP = gamma-L-glutamyl-L-cysteine + ADP + phosphate + H(+)</text>
        <dbReference type="Rhea" id="RHEA:13285"/>
        <dbReference type="ChEBI" id="CHEBI:15378"/>
        <dbReference type="ChEBI" id="CHEBI:29985"/>
        <dbReference type="ChEBI" id="CHEBI:30616"/>
        <dbReference type="ChEBI" id="CHEBI:35235"/>
        <dbReference type="ChEBI" id="CHEBI:43474"/>
        <dbReference type="ChEBI" id="CHEBI:58173"/>
        <dbReference type="ChEBI" id="CHEBI:456216"/>
        <dbReference type="EC" id="6.3.2.2"/>
    </reaction>
</comment>
<evidence type="ECO:0000256" key="4">
    <source>
        <dbReference type="ARBA" id="ARBA00022684"/>
    </source>
</evidence>
<dbReference type="AlphaFoldDB" id="A0A0U1P850"/>
<evidence type="ECO:0000256" key="3">
    <source>
        <dbReference type="ARBA" id="ARBA00022598"/>
    </source>
</evidence>
<keyword evidence="5 8" id="KW-0547">Nucleotide-binding</keyword>
<gene>
    <name evidence="8" type="primary">gshA</name>
    <name evidence="11" type="ORF">PLEI_2395</name>
</gene>
<organism evidence="11 12">
    <name type="scientific">Photobacterium leiognathi lrivu.4.1</name>
    <dbReference type="NCBI Taxonomy" id="1248232"/>
    <lineage>
        <taxon>Bacteria</taxon>
        <taxon>Pseudomonadati</taxon>
        <taxon>Pseudomonadota</taxon>
        <taxon>Gammaproteobacteria</taxon>
        <taxon>Vibrionales</taxon>
        <taxon>Vibrionaceae</taxon>
        <taxon>Photobacterium</taxon>
    </lineage>
</organism>
<dbReference type="UniPathway" id="UPA00142">
    <property type="reaction ID" value="UER00209"/>
</dbReference>
<evidence type="ECO:0000256" key="5">
    <source>
        <dbReference type="ARBA" id="ARBA00022741"/>
    </source>
</evidence>
<dbReference type="Proteomes" id="UP000030675">
    <property type="component" value="Unassembled WGS sequence"/>
</dbReference>
<evidence type="ECO:0000256" key="7">
    <source>
        <dbReference type="ARBA" id="ARBA00048819"/>
    </source>
</evidence>
<evidence type="ECO:0000313" key="11">
    <source>
        <dbReference type="EMBL" id="GAD30739.1"/>
    </source>
</evidence>
<feature type="domain" description="Glutamate--cysteine ligase" evidence="10">
    <location>
        <begin position="11"/>
        <end position="378"/>
    </location>
</feature>
<name>A0A0U1P850_PHOLE</name>
<dbReference type="Pfam" id="PF04262">
    <property type="entry name" value="Glu_cys_ligase"/>
    <property type="match status" value="1"/>
</dbReference>
<evidence type="ECO:0000256" key="9">
    <source>
        <dbReference type="RuleBase" id="RU004391"/>
    </source>
</evidence>
<dbReference type="eggNOG" id="COG2918">
    <property type="taxonomic scope" value="Bacteria"/>
</dbReference>
<evidence type="ECO:0000256" key="6">
    <source>
        <dbReference type="ARBA" id="ARBA00022840"/>
    </source>
</evidence>
<dbReference type="GO" id="GO:0004357">
    <property type="term" value="F:glutamate-cysteine ligase activity"/>
    <property type="evidence" value="ECO:0007669"/>
    <property type="project" value="UniProtKB-UniRule"/>
</dbReference>
<protein>
    <recommendedName>
        <fullName evidence="8">Glutamate--cysteine ligase</fullName>
        <ecNumber evidence="8">6.3.2.2</ecNumber>
    </recommendedName>
    <alternativeName>
        <fullName evidence="8">Gamma-ECS</fullName>
        <shortName evidence="8">GCS</shortName>
    </alternativeName>
    <alternativeName>
        <fullName evidence="8">Gamma-glutamylcysteine synthetase</fullName>
    </alternativeName>
</protein>
<dbReference type="InterPro" id="IPR006334">
    <property type="entry name" value="Glut_cys_ligase"/>
</dbReference>
<comment type="pathway">
    <text evidence="1 8 9">Sulfur metabolism; glutathione biosynthesis; glutathione from L-cysteine and L-glutamate: step 1/2.</text>
</comment>
<dbReference type="PANTHER" id="PTHR38761:SF1">
    <property type="entry name" value="GLUTAMATE--CYSTEINE LIGASE"/>
    <property type="match status" value="1"/>
</dbReference>
<dbReference type="Gene3D" id="3.30.590.20">
    <property type="match status" value="1"/>
</dbReference>
<reference evidence="12" key="1">
    <citation type="submission" date="2012-12" db="EMBL/GenBank/DDBJ databases">
        <title>Genome Sequence of Photobacterium leiognathi lrivu.4.1.</title>
        <authorList>
            <person name="Urbanczyk H."/>
            <person name="Ogura Y."/>
            <person name="Hayashi T."/>
            <person name="Dunlap P.V."/>
        </authorList>
    </citation>
    <scope>NUCLEOTIDE SEQUENCE [LARGE SCALE GENOMIC DNA]</scope>
    <source>
        <strain evidence="12">lrivu.4.1</strain>
    </source>
</reference>